<reference evidence="1 2" key="1">
    <citation type="journal article" date="2015" name="Int. J. Syst. Evol. Microbiol.">
        <title>Flavisolibacter ginsenosidimutans sp. nov., with ginsenoside-converting activity isolated from soil used for cultivating ginseng.</title>
        <authorList>
            <person name="Zhao Y."/>
            <person name="Liu Q."/>
            <person name="Kang M.S."/>
            <person name="Jin F."/>
            <person name="Yu H."/>
            <person name="Im W.T."/>
        </authorList>
    </citation>
    <scope>NUCLEOTIDE SEQUENCE [LARGE SCALE GENOMIC DNA]</scope>
    <source>
        <strain evidence="1 2">Gsoil 636</strain>
    </source>
</reference>
<accession>A0A5B8UH55</accession>
<gene>
    <name evidence="1" type="ORF">FSB75_08820</name>
</gene>
<dbReference type="KEGG" id="fgg:FSB75_08820"/>
<proteinExistence type="predicted"/>
<organism evidence="1 2">
    <name type="scientific">Flavisolibacter ginsenosidimutans</name>
    <dbReference type="NCBI Taxonomy" id="661481"/>
    <lineage>
        <taxon>Bacteria</taxon>
        <taxon>Pseudomonadati</taxon>
        <taxon>Bacteroidota</taxon>
        <taxon>Chitinophagia</taxon>
        <taxon>Chitinophagales</taxon>
        <taxon>Chitinophagaceae</taxon>
        <taxon>Flavisolibacter</taxon>
    </lineage>
</organism>
<protein>
    <submittedName>
        <fullName evidence="1">Uncharacterized protein</fullName>
    </submittedName>
</protein>
<keyword evidence="2" id="KW-1185">Reference proteome</keyword>
<dbReference type="Proteomes" id="UP000321204">
    <property type="component" value="Chromosome"/>
</dbReference>
<dbReference type="RefSeq" id="WP_146785784.1">
    <property type="nucleotide sequence ID" value="NZ_BAABIO010000001.1"/>
</dbReference>
<dbReference type="EMBL" id="CP042433">
    <property type="protein sequence ID" value="QEC55991.1"/>
    <property type="molecule type" value="Genomic_DNA"/>
</dbReference>
<evidence type="ECO:0000313" key="1">
    <source>
        <dbReference type="EMBL" id="QEC55991.1"/>
    </source>
</evidence>
<name>A0A5B8UH55_9BACT</name>
<evidence type="ECO:0000313" key="2">
    <source>
        <dbReference type="Proteomes" id="UP000321204"/>
    </source>
</evidence>
<dbReference type="AlphaFoldDB" id="A0A5B8UH55"/>
<dbReference type="OrthoDB" id="1357801at2"/>
<sequence length="158" mass="18295">MEKSTLLAHNHMKRLLQAVLLLSPFIVSVQGHGQLMKTLEDAHLIAENDSLWFRGKPLKNLLKEIGPEIKMVSVNGESWAERPALIIFRFVDRSIYYQYRCAEKFPLSIQVRIKESFDWKKSKEDYFKWSKTDTEQLGNLTIVTARVYGEVGELPQAL</sequence>